<dbReference type="Proteomes" id="UP000268014">
    <property type="component" value="Unassembled WGS sequence"/>
</dbReference>
<gene>
    <name evidence="2" type="ORF">HPLM_LOCUS15274</name>
</gene>
<feature type="compositionally biased region" description="Basic and acidic residues" evidence="1">
    <location>
        <begin position="146"/>
        <end position="170"/>
    </location>
</feature>
<evidence type="ECO:0000313" key="4">
    <source>
        <dbReference type="WBParaSite" id="HPLM_0001528201-mRNA-1"/>
    </source>
</evidence>
<protein>
    <submittedName>
        <fullName evidence="4">ANK_REP_REGION domain-containing protein</fullName>
    </submittedName>
</protein>
<dbReference type="Gene3D" id="1.25.40.20">
    <property type="entry name" value="Ankyrin repeat-containing domain"/>
    <property type="match status" value="1"/>
</dbReference>
<reference evidence="2 3" key="2">
    <citation type="submission" date="2018-11" db="EMBL/GenBank/DDBJ databases">
        <authorList>
            <consortium name="Pathogen Informatics"/>
        </authorList>
    </citation>
    <scope>NUCLEOTIDE SEQUENCE [LARGE SCALE GENOMIC DNA]</scope>
    <source>
        <strain evidence="2 3">MHpl1</strain>
    </source>
</reference>
<organism evidence="4">
    <name type="scientific">Haemonchus placei</name>
    <name type="common">Barber's pole worm</name>
    <dbReference type="NCBI Taxonomy" id="6290"/>
    <lineage>
        <taxon>Eukaryota</taxon>
        <taxon>Metazoa</taxon>
        <taxon>Ecdysozoa</taxon>
        <taxon>Nematoda</taxon>
        <taxon>Chromadorea</taxon>
        <taxon>Rhabditida</taxon>
        <taxon>Rhabditina</taxon>
        <taxon>Rhabditomorpha</taxon>
        <taxon>Strongyloidea</taxon>
        <taxon>Trichostrongylidae</taxon>
        <taxon>Haemonchus</taxon>
    </lineage>
</organism>
<dbReference type="STRING" id="6290.A0A0N4WUF7"/>
<feature type="compositionally biased region" description="Low complexity" evidence="1">
    <location>
        <begin position="30"/>
        <end position="47"/>
    </location>
</feature>
<dbReference type="InterPro" id="IPR036770">
    <property type="entry name" value="Ankyrin_rpt-contain_sf"/>
</dbReference>
<accession>A0A0N4WUF7</accession>
<dbReference type="AlphaFoldDB" id="A0A0N4WUF7"/>
<dbReference type="OMA" id="MWYGSDM"/>
<evidence type="ECO:0000256" key="1">
    <source>
        <dbReference type="SAM" id="MobiDB-lite"/>
    </source>
</evidence>
<evidence type="ECO:0000313" key="3">
    <source>
        <dbReference type="Proteomes" id="UP000268014"/>
    </source>
</evidence>
<dbReference type="SUPFAM" id="SSF48403">
    <property type="entry name" value="Ankyrin repeat"/>
    <property type="match status" value="1"/>
</dbReference>
<feature type="compositionally biased region" description="Basic and acidic residues" evidence="1">
    <location>
        <begin position="11"/>
        <end position="29"/>
    </location>
</feature>
<keyword evidence="3" id="KW-1185">Reference proteome</keyword>
<sequence>MLPEPSKGKKKPDIEDKDNTKKTDKRRNSLTDSSTFSTSTSSNSSSVDSDEAVSWLGTLCDSKGTMTVPTENVANAEEQVVKADLEKFRRPIRTDNSTAEEYRRLHGFRSLADDFNNVLSVENNKNCNNEITKPAVIQTKKRVEKLRKEREKKDRKDRERAAAAKKEVENREANRQSALFECEKERCVREMVRCNQRRGQHTLGPVHYGSASLVASMDSSNSTPTETIRIAKQEEKLRACVGFGIAATGVYDHLPKIACARITRPPYYSDLVGAHKENWRESYQDFYLQEHNHIGALFVERDALEDMAVKMETIASMNDSVYSNKWLRKLLMLVLKGKIRKVWRRMLIISELLRDYDCHNNRFRILGLRQVVEHIMKSIVNLTRDPQNNTNVVMYLSSQYAGRKPCFLEKHCQCLMLDLILSSLSPSECGKVTMEKTNMCQRQAVHFAVISGQPCQLNVLMKHGTPCNEFDKSKQAPIHYLVERNNVLMVRQFMWYGSDMSIVEPSLPKVPSELFNVDNGEVCTFLQTRMKALERIMVTWLKAICAGKLQLGNAASSLHSIRFLPPGGADGGIDPSSDPRRLLIGLRPDVIGEVTEGDNLVVFMLPVAFTPQDALMPAAYPHIVRMEMFEASYEPYKQALSLMKAPTLCVTADQLLSKVYSTVPVFREVHNGYLYAWRIPCKSSVLKGIEFASLHCTMDTSKMDPQVARQSMLFVQIFVVKSATPGRGKQKLE</sequence>
<proteinExistence type="predicted"/>
<feature type="region of interest" description="Disordered" evidence="1">
    <location>
        <begin position="143"/>
        <end position="170"/>
    </location>
</feature>
<evidence type="ECO:0000313" key="2">
    <source>
        <dbReference type="EMBL" id="VDO56013.1"/>
    </source>
</evidence>
<dbReference type="EMBL" id="UZAF01018913">
    <property type="protein sequence ID" value="VDO56013.1"/>
    <property type="molecule type" value="Genomic_DNA"/>
</dbReference>
<feature type="region of interest" description="Disordered" evidence="1">
    <location>
        <begin position="1"/>
        <end position="50"/>
    </location>
</feature>
<reference evidence="4" key="1">
    <citation type="submission" date="2017-02" db="UniProtKB">
        <authorList>
            <consortium name="WormBaseParasite"/>
        </authorList>
    </citation>
    <scope>IDENTIFICATION</scope>
</reference>
<dbReference type="WBParaSite" id="HPLM_0001528201-mRNA-1">
    <property type="protein sequence ID" value="HPLM_0001528201-mRNA-1"/>
    <property type="gene ID" value="HPLM_0001528201"/>
</dbReference>
<name>A0A0N4WUF7_HAEPC</name>
<dbReference type="OrthoDB" id="71307at2759"/>